<dbReference type="AlphaFoldDB" id="A0A6A5VVT3"/>
<evidence type="ECO:0000313" key="2">
    <source>
        <dbReference type="EMBL" id="KAF1993882.1"/>
    </source>
</evidence>
<organism evidence="2 3">
    <name type="scientific">Amniculicola lignicola CBS 123094</name>
    <dbReference type="NCBI Taxonomy" id="1392246"/>
    <lineage>
        <taxon>Eukaryota</taxon>
        <taxon>Fungi</taxon>
        <taxon>Dikarya</taxon>
        <taxon>Ascomycota</taxon>
        <taxon>Pezizomycotina</taxon>
        <taxon>Dothideomycetes</taxon>
        <taxon>Pleosporomycetidae</taxon>
        <taxon>Pleosporales</taxon>
        <taxon>Amniculicolaceae</taxon>
        <taxon>Amniculicola</taxon>
    </lineage>
</organism>
<dbReference type="EMBL" id="ML977681">
    <property type="protein sequence ID" value="KAF1993882.1"/>
    <property type="molecule type" value="Genomic_DNA"/>
</dbReference>
<dbReference type="Proteomes" id="UP000799779">
    <property type="component" value="Unassembled WGS sequence"/>
</dbReference>
<feature type="region of interest" description="Disordered" evidence="1">
    <location>
        <begin position="1"/>
        <end position="21"/>
    </location>
</feature>
<reference evidence="2" key="1">
    <citation type="journal article" date="2020" name="Stud. Mycol.">
        <title>101 Dothideomycetes genomes: a test case for predicting lifestyles and emergence of pathogens.</title>
        <authorList>
            <person name="Haridas S."/>
            <person name="Albert R."/>
            <person name="Binder M."/>
            <person name="Bloem J."/>
            <person name="Labutti K."/>
            <person name="Salamov A."/>
            <person name="Andreopoulos B."/>
            <person name="Baker S."/>
            <person name="Barry K."/>
            <person name="Bills G."/>
            <person name="Bluhm B."/>
            <person name="Cannon C."/>
            <person name="Castanera R."/>
            <person name="Culley D."/>
            <person name="Daum C."/>
            <person name="Ezra D."/>
            <person name="Gonzalez J."/>
            <person name="Henrissat B."/>
            <person name="Kuo A."/>
            <person name="Liang C."/>
            <person name="Lipzen A."/>
            <person name="Lutzoni F."/>
            <person name="Magnuson J."/>
            <person name="Mondo S."/>
            <person name="Nolan M."/>
            <person name="Ohm R."/>
            <person name="Pangilinan J."/>
            <person name="Park H.-J."/>
            <person name="Ramirez L."/>
            <person name="Alfaro M."/>
            <person name="Sun H."/>
            <person name="Tritt A."/>
            <person name="Yoshinaga Y."/>
            <person name="Zwiers L.-H."/>
            <person name="Turgeon B."/>
            <person name="Goodwin S."/>
            <person name="Spatafora J."/>
            <person name="Crous P."/>
            <person name="Grigoriev I."/>
        </authorList>
    </citation>
    <scope>NUCLEOTIDE SEQUENCE</scope>
    <source>
        <strain evidence="2">CBS 123094</strain>
    </source>
</reference>
<accession>A0A6A5VVT3</accession>
<evidence type="ECO:0000256" key="1">
    <source>
        <dbReference type="SAM" id="MobiDB-lite"/>
    </source>
</evidence>
<protein>
    <submittedName>
        <fullName evidence="2">Uncharacterized protein</fullName>
    </submittedName>
</protein>
<feature type="compositionally biased region" description="Basic and acidic residues" evidence="1">
    <location>
        <begin position="1"/>
        <end position="10"/>
    </location>
</feature>
<keyword evidence="3" id="KW-1185">Reference proteome</keyword>
<sequence length="222" mass="24919">MGSRRCESRHTAPPVGQQRRGFRPSCWRHRKLRHMSTTVPRCSPRCQSGIPVRRRPPDLDVRLLQPCRGECGFVLKQQPELLPSRLHLSKLKLKLLLLLLLLENWTLPQARSCMPTDRSALARRERVACQAQHCFQQPSQAAAVQCRLFLAGVGVDSALHSPRHCVWASSHARSHPLCGAQSPSPQITLTFSPTSPLRLRGNLQSSQPYSIPDPVIARSVDK</sequence>
<evidence type="ECO:0000313" key="3">
    <source>
        <dbReference type="Proteomes" id="UP000799779"/>
    </source>
</evidence>
<gene>
    <name evidence="2" type="ORF">P154DRAFT_49131</name>
</gene>
<name>A0A6A5VVT3_9PLEO</name>
<proteinExistence type="predicted"/>